<evidence type="ECO:0000313" key="2">
    <source>
        <dbReference type="EMBL" id="OAF12428.1"/>
    </source>
</evidence>
<keyword evidence="1" id="KW-0472">Membrane</keyword>
<feature type="transmembrane region" description="Helical" evidence="1">
    <location>
        <begin position="28"/>
        <end position="48"/>
    </location>
</feature>
<feature type="transmembrane region" description="Helical" evidence="1">
    <location>
        <begin position="60"/>
        <end position="83"/>
    </location>
</feature>
<keyword evidence="3" id="KW-1185">Reference proteome</keyword>
<feature type="transmembrane region" description="Helical" evidence="1">
    <location>
        <begin position="161"/>
        <end position="182"/>
    </location>
</feature>
<protein>
    <recommendedName>
        <fullName evidence="4">DUF1109 domain-containing protein</fullName>
    </recommendedName>
</protein>
<organism evidence="2 3">
    <name type="scientific">Bradyrhizobium centrolobii</name>
    <dbReference type="NCBI Taxonomy" id="1505087"/>
    <lineage>
        <taxon>Bacteria</taxon>
        <taxon>Pseudomonadati</taxon>
        <taxon>Pseudomonadota</taxon>
        <taxon>Alphaproteobacteria</taxon>
        <taxon>Hyphomicrobiales</taxon>
        <taxon>Nitrobacteraceae</taxon>
        <taxon>Bradyrhizobium</taxon>
    </lineage>
</organism>
<feature type="transmembrane region" description="Helical" evidence="1">
    <location>
        <begin position="90"/>
        <end position="111"/>
    </location>
</feature>
<dbReference type="EMBL" id="LUUB01000040">
    <property type="protein sequence ID" value="OAF12428.1"/>
    <property type="molecule type" value="Genomic_DNA"/>
</dbReference>
<dbReference type="InterPro" id="IPR009495">
    <property type="entry name" value="NrsF"/>
</dbReference>
<proteinExistence type="predicted"/>
<dbReference type="STRING" id="1505087.AYJ54_06260"/>
<dbReference type="AlphaFoldDB" id="A0A176Z071"/>
<accession>A0A176Z071</accession>
<name>A0A176Z071_9BRAD</name>
<dbReference type="Pfam" id="PF06532">
    <property type="entry name" value="NrsF"/>
    <property type="match status" value="1"/>
</dbReference>
<dbReference type="Proteomes" id="UP000076959">
    <property type="component" value="Unassembled WGS sequence"/>
</dbReference>
<reference evidence="2 3" key="1">
    <citation type="submission" date="2016-03" db="EMBL/GenBank/DDBJ databases">
        <title>Draft Genome Sequence of the Strain BR 10245 (Bradyrhizobium sp.) isolated from nodules of Centrolobium paraense.</title>
        <authorList>
            <person name="Simoes-Araujo J.L.Sr."/>
            <person name="Barauna A.C."/>
            <person name="Silva K."/>
            <person name="Zilli J.E."/>
        </authorList>
    </citation>
    <scope>NUCLEOTIDE SEQUENCE [LARGE SCALE GENOMIC DNA]</scope>
    <source>
        <strain evidence="2 3">BR 10245</strain>
    </source>
</reference>
<keyword evidence="1" id="KW-0812">Transmembrane</keyword>
<evidence type="ECO:0000313" key="3">
    <source>
        <dbReference type="Proteomes" id="UP000076959"/>
    </source>
</evidence>
<evidence type="ECO:0000256" key="1">
    <source>
        <dbReference type="SAM" id="Phobius"/>
    </source>
</evidence>
<gene>
    <name evidence="2" type="ORF">AYJ54_06260</name>
</gene>
<dbReference type="RefSeq" id="WP_063698906.1">
    <property type="nucleotide sequence ID" value="NZ_LUUB01000040.1"/>
</dbReference>
<keyword evidence="1" id="KW-1133">Transmembrane helix</keyword>
<feature type="transmembrane region" description="Helical" evidence="1">
    <location>
        <begin position="131"/>
        <end position="149"/>
    </location>
</feature>
<evidence type="ECO:0008006" key="4">
    <source>
        <dbReference type="Google" id="ProtNLM"/>
    </source>
</evidence>
<comment type="caution">
    <text evidence="2">The sequence shown here is derived from an EMBL/GenBank/DDBJ whole genome shotgun (WGS) entry which is preliminary data.</text>
</comment>
<feature type="transmembrane region" description="Helical" evidence="1">
    <location>
        <begin position="188"/>
        <end position="207"/>
    </location>
</feature>
<sequence length="223" mass="23978">MIKTPDLIASLAANATPVRRLRPPVMRAACWLLLAAVVLTLLAVNQGVRPDLVQRLQEPAFAVSMTAALLTGVLAAIAAFLVSLPDRSRLWALLPVPALMLWLSNVGYQCLTQWVAIGPEGMSFGEAARCFATLVLTGLPLSLAMLVMLRYAAPLRPTAATFMGSLAVAAITATALSLFHVIDATVMILMWNFGTAALFVGLAGLFGRRMFRWVAPRTLYARD</sequence>
<dbReference type="OrthoDB" id="6024860at2"/>